<evidence type="ECO:0000313" key="1">
    <source>
        <dbReference type="EMBL" id="GAA4401902.1"/>
    </source>
</evidence>
<dbReference type="Gene3D" id="3.40.50.1010">
    <property type="entry name" value="5'-nuclease"/>
    <property type="match status" value="1"/>
</dbReference>
<accession>A0ABP8K7I3</accession>
<reference evidence="2" key="1">
    <citation type="journal article" date="2019" name="Int. J. Syst. Evol. Microbiol.">
        <title>The Global Catalogue of Microorganisms (GCM) 10K type strain sequencing project: providing services to taxonomists for standard genome sequencing and annotation.</title>
        <authorList>
            <consortium name="The Broad Institute Genomics Platform"/>
            <consortium name="The Broad Institute Genome Sequencing Center for Infectious Disease"/>
            <person name="Wu L."/>
            <person name="Ma J."/>
        </authorList>
    </citation>
    <scope>NUCLEOTIDE SEQUENCE [LARGE SCALE GENOMIC DNA]</scope>
    <source>
        <strain evidence="2">JCM 17688</strain>
    </source>
</reference>
<dbReference type="SUPFAM" id="SSF88723">
    <property type="entry name" value="PIN domain-like"/>
    <property type="match status" value="1"/>
</dbReference>
<dbReference type="Proteomes" id="UP001500635">
    <property type="component" value="Unassembled WGS sequence"/>
</dbReference>
<sequence>MGSRRRCPAATGWGWPFDLQSARILATYRVPEHASYDDALIAAVAESAGMTVATRNVRHFEPLGVRRLDPWRDPR</sequence>
<evidence type="ECO:0008006" key="3">
    <source>
        <dbReference type="Google" id="ProtNLM"/>
    </source>
</evidence>
<proteinExistence type="predicted"/>
<evidence type="ECO:0000313" key="2">
    <source>
        <dbReference type="Proteomes" id="UP001500635"/>
    </source>
</evidence>
<dbReference type="EMBL" id="BAABFR010000092">
    <property type="protein sequence ID" value="GAA4401902.1"/>
    <property type="molecule type" value="Genomic_DNA"/>
</dbReference>
<keyword evidence="2" id="KW-1185">Reference proteome</keyword>
<protein>
    <recommendedName>
        <fullName evidence="3">PIN domain-containing protein</fullName>
    </recommendedName>
</protein>
<dbReference type="RefSeq" id="WP_344999752.1">
    <property type="nucleotide sequence ID" value="NZ_BAABFR010000092.1"/>
</dbReference>
<name>A0ABP8K7I3_9ACTN</name>
<dbReference type="InterPro" id="IPR029060">
    <property type="entry name" value="PIN-like_dom_sf"/>
</dbReference>
<comment type="caution">
    <text evidence="1">The sequence shown here is derived from an EMBL/GenBank/DDBJ whole genome shotgun (WGS) entry which is preliminary data.</text>
</comment>
<organism evidence="1 2">
    <name type="scientific">Tsukamurella soli</name>
    <dbReference type="NCBI Taxonomy" id="644556"/>
    <lineage>
        <taxon>Bacteria</taxon>
        <taxon>Bacillati</taxon>
        <taxon>Actinomycetota</taxon>
        <taxon>Actinomycetes</taxon>
        <taxon>Mycobacteriales</taxon>
        <taxon>Tsukamurellaceae</taxon>
        <taxon>Tsukamurella</taxon>
    </lineage>
</organism>
<gene>
    <name evidence="1" type="ORF">GCM10023147_41970</name>
</gene>